<evidence type="ECO:0000256" key="1">
    <source>
        <dbReference type="SAM" id="MobiDB-lite"/>
    </source>
</evidence>
<reference evidence="2 3" key="1">
    <citation type="submission" date="2011-08" db="EMBL/GenBank/DDBJ databases">
        <title>The Genome Sequence of Clostridium orbiscindens 1_3_50AFAA.</title>
        <authorList>
            <consortium name="The Broad Institute Genome Sequencing Platform"/>
            <person name="Earl A."/>
            <person name="Ward D."/>
            <person name="Feldgarden M."/>
            <person name="Gevers D."/>
            <person name="Daigneault M."/>
            <person name="Strauss J."/>
            <person name="Allen-Vercoe E."/>
            <person name="Young S.K."/>
            <person name="Zeng Q."/>
            <person name="Gargeya S."/>
            <person name="Fitzgerald M."/>
            <person name="Haas B."/>
            <person name="Abouelleil A."/>
            <person name="Alvarado L."/>
            <person name="Arachchi H.M."/>
            <person name="Berlin A."/>
            <person name="Brown A."/>
            <person name="Chapman S.B."/>
            <person name="Chen Z."/>
            <person name="Dunbar C."/>
            <person name="Freedman E."/>
            <person name="Gearin G."/>
            <person name="Gellesch M."/>
            <person name="Goldberg J."/>
            <person name="Griggs A."/>
            <person name="Gujja S."/>
            <person name="Heiman D."/>
            <person name="Howarth C."/>
            <person name="Larson L."/>
            <person name="Lui A."/>
            <person name="MacDonald P.J.P."/>
            <person name="Montmayeur A."/>
            <person name="Murphy C."/>
            <person name="Neiman D."/>
            <person name="Pearson M."/>
            <person name="Priest M."/>
            <person name="Roberts A."/>
            <person name="Saif S."/>
            <person name="Shea T."/>
            <person name="Shenoy N."/>
            <person name="Sisk P."/>
            <person name="Stolte C."/>
            <person name="Sykes S."/>
            <person name="Wortman J."/>
            <person name="Nusbaum C."/>
            <person name="Birren B."/>
        </authorList>
    </citation>
    <scope>NUCLEOTIDE SEQUENCE [LARGE SCALE GENOMIC DNA]</scope>
    <source>
        <strain evidence="2 3">1_3_50AFAA</strain>
    </source>
</reference>
<dbReference type="HOGENOM" id="CLU_3161429_0_0_9"/>
<accession>A0A096CFW3</accession>
<proteinExistence type="predicted"/>
<feature type="non-terminal residue" evidence="2">
    <location>
        <position position="1"/>
    </location>
</feature>
<evidence type="ECO:0000313" key="2">
    <source>
        <dbReference type="EMBL" id="KGF53767.1"/>
    </source>
</evidence>
<dbReference type="Proteomes" id="UP000029585">
    <property type="component" value="Unassembled WGS sequence"/>
</dbReference>
<evidence type="ECO:0000313" key="3">
    <source>
        <dbReference type="Proteomes" id="UP000029585"/>
    </source>
</evidence>
<name>A0A096CFW3_FLAPL</name>
<comment type="caution">
    <text evidence="2">The sequence shown here is derived from an EMBL/GenBank/DDBJ whole genome shotgun (WGS) entry which is preliminary data.</text>
</comment>
<protein>
    <submittedName>
        <fullName evidence="2">Uncharacterized protein</fullName>
    </submittedName>
</protein>
<organism evidence="2 3">
    <name type="scientific">Flavonifractor plautii 1_3_50AFAA</name>
    <dbReference type="NCBI Taxonomy" id="742738"/>
    <lineage>
        <taxon>Bacteria</taxon>
        <taxon>Bacillati</taxon>
        <taxon>Bacillota</taxon>
        <taxon>Clostridia</taxon>
        <taxon>Eubacteriales</taxon>
        <taxon>Oscillospiraceae</taxon>
        <taxon>Flavonifractor</taxon>
    </lineage>
</organism>
<sequence length="48" mass="5027">CAVQAFCRRQTAAADSLRRADEIRGAPAGLGRLGHSGSDEADDKLLLS</sequence>
<keyword evidence="3" id="KW-1185">Reference proteome</keyword>
<dbReference type="AlphaFoldDB" id="A0A096CFW3"/>
<feature type="region of interest" description="Disordered" evidence="1">
    <location>
        <begin position="27"/>
        <end position="48"/>
    </location>
</feature>
<dbReference type="PATRIC" id="fig|742738.3.peg.3532"/>
<dbReference type="EMBL" id="ADLO01000103">
    <property type="protein sequence ID" value="KGF53767.1"/>
    <property type="molecule type" value="Genomic_DNA"/>
</dbReference>
<gene>
    <name evidence="2" type="ORF">HMPREF9460_03429</name>
</gene>